<dbReference type="InterPro" id="IPR016161">
    <property type="entry name" value="Ald_DH/histidinol_DH"/>
</dbReference>
<proteinExistence type="inferred from homology"/>
<dbReference type="PROSITE" id="PS00070">
    <property type="entry name" value="ALDEHYDE_DEHYDR_CYS"/>
    <property type="match status" value="1"/>
</dbReference>
<evidence type="ECO:0000313" key="6">
    <source>
        <dbReference type="EMBL" id="CAE6466334.1"/>
    </source>
</evidence>
<dbReference type="Gene3D" id="3.40.605.10">
    <property type="entry name" value="Aldehyde Dehydrogenase, Chain A, domain 1"/>
    <property type="match status" value="1"/>
</dbReference>
<dbReference type="FunFam" id="3.40.605.10:FF:000050">
    <property type="entry name" value="Aldehyde dehydrogenase, mitochondrial"/>
    <property type="match status" value="1"/>
</dbReference>
<dbReference type="EMBL" id="CAJMWZ010002948">
    <property type="protein sequence ID" value="CAE6466334.1"/>
    <property type="molecule type" value="Genomic_DNA"/>
</dbReference>
<dbReference type="InterPro" id="IPR016163">
    <property type="entry name" value="Ald_DH_C"/>
</dbReference>
<keyword evidence="2 4" id="KW-0560">Oxidoreductase</keyword>
<dbReference type="PANTHER" id="PTHR11699">
    <property type="entry name" value="ALDEHYDE DEHYDROGENASE-RELATED"/>
    <property type="match status" value="1"/>
</dbReference>
<dbReference type="InterPro" id="IPR029510">
    <property type="entry name" value="Ald_DH_CS_GLU"/>
</dbReference>
<evidence type="ECO:0000256" key="4">
    <source>
        <dbReference type="RuleBase" id="RU003345"/>
    </source>
</evidence>
<name>A0A8H3BWU1_9AGAM</name>
<feature type="active site" evidence="3">
    <location>
        <position position="269"/>
    </location>
</feature>
<organism evidence="6 7">
    <name type="scientific">Rhizoctonia solani</name>
    <dbReference type="NCBI Taxonomy" id="456999"/>
    <lineage>
        <taxon>Eukaryota</taxon>
        <taxon>Fungi</taxon>
        <taxon>Dikarya</taxon>
        <taxon>Basidiomycota</taxon>
        <taxon>Agaricomycotina</taxon>
        <taxon>Agaricomycetes</taxon>
        <taxon>Cantharellales</taxon>
        <taxon>Ceratobasidiaceae</taxon>
        <taxon>Rhizoctonia</taxon>
    </lineage>
</organism>
<sequence length="522" mass="56373">MPATFEYNFEANGHQIKTKFSTGLLINGKFVDGSNGTTIDVVNPTTGKVITKISEGSEKDVDLAVQAAQKAYDTVWGLNVSGIKRGQILIRLAELIERDLDEIAAIEALDNGKAFSIAKGFDASEAAACFRYYGGWADKHHGKVVEIDDSRLAYTRHEPIGVVGQIIPWNFPLLMFAWKLAPALATGNTVIIKPSEFTPLSALRVAALFKEAGFPDGVVNVVPGYGQTVGAAISSHMKIEKVAFTGSTAVGRTIMKAAASSNLKNVTLELGGKSPNIIFNDADLEAAVRWAAFGIFFNHGQTCCAGSRVFVQAGVHDKFVELFTAHVNKLKIGDPFKAETFQGPQVSQVQFDRIMGYIESGKSQGCLLYTSRCRIMGYIESGKAQGATVATGGERHGTEGFFIQPTVFTDVKPDMKIIQEEIFGPVVAIAKFEDEDDIIRQANDSIYGLAAAVFSRDVSRALGVAHKLHAGTVWVNCYNKLNNQMPFGGFKQSGIGRELGEYALANYTSVKSVHVNLTEPAP</sequence>
<dbReference type="InterPro" id="IPR016162">
    <property type="entry name" value="Ald_DH_N"/>
</dbReference>
<dbReference type="PROSITE" id="PS00687">
    <property type="entry name" value="ALDEHYDE_DEHYDR_GLU"/>
    <property type="match status" value="1"/>
</dbReference>
<evidence type="ECO:0000259" key="5">
    <source>
        <dbReference type="Pfam" id="PF00171"/>
    </source>
</evidence>
<dbReference type="GO" id="GO:0004030">
    <property type="term" value="F:aldehyde dehydrogenase [NAD(P)+] activity"/>
    <property type="evidence" value="ECO:0007669"/>
    <property type="project" value="UniProtKB-ARBA"/>
</dbReference>
<comment type="caution">
    <text evidence="6">The sequence shown here is derived from an EMBL/GenBank/DDBJ whole genome shotgun (WGS) entry which is preliminary data.</text>
</comment>
<feature type="domain" description="Aldehyde dehydrogenase" evidence="5">
    <location>
        <begin position="30"/>
        <end position="369"/>
    </location>
</feature>
<evidence type="ECO:0000313" key="7">
    <source>
        <dbReference type="Proteomes" id="UP000663850"/>
    </source>
</evidence>
<evidence type="ECO:0000256" key="1">
    <source>
        <dbReference type="ARBA" id="ARBA00009986"/>
    </source>
</evidence>
<dbReference type="CDD" id="cd07091">
    <property type="entry name" value="ALDH_F1-2_Ald2-like"/>
    <property type="match status" value="1"/>
</dbReference>
<feature type="domain" description="Aldehyde dehydrogenase" evidence="5">
    <location>
        <begin position="373"/>
        <end position="513"/>
    </location>
</feature>
<dbReference type="FunFam" id="3.40.605.10:FF:000026">
    <property type="entry name" value="Aldehyde dehydrogenase, putative"/>
    <property type="match status" value="1"/>
</dbReference>
<dbReference type="Proteomes" id="UP000663850">
    <property type="component" value="Unassembled WGS sequence"/>
</dbReference>
<evidence type="ECO:0000256" key="2">
    <source>
        <dbReference type="ARBA" id="ARBA00023002"/>
    </source>
</evidence>
<dbReference type="SUPFAM" id="SSF53720">
    <property type="entry name" value="ALDH-like"/>
    <property type="match status" value="1"/>
</dbReference>
<dbReference type="InterPro" id="IPR016160">
    <property type="entry name" value="Ald_DH_CS_CYS"/>
</dbReference>
<dbReference type="AlphaFoldDB" id="A0A8H3BWU1"/>
<reference evidence="6" key="1">
    <citation type="submission" date="2021-01" db="EMBL/GenBank/DDBJ databases">
        <authorList>
            <person name="Kaushik A."/>
        </authorList>
    </citation>
    <scope>NUCLEOTIDE SEQUENCE</scope>
    <source>
        <strain evidence="6">Type strain: AG8-Rh-89/</strain>
    </source>
</reference>
<comment type="similarity">
    <text evidence="1 4">Belongs to the aldehyde dehydrogenase family.</text>
</comment>
<gene>
    <name evidence="6" type="ORF">RDB_LOCUS56821</name>
</gene>
<dbReference type="Gene3D" id="3.40.309.10">
    <property type="entry name" value="Aldehyde Dehydrogenase, Chain A, domain 2"/>
    <property type="match status" value="2"/>
</dbReference>
<dbReference type="InterPro" id="IPR015590">
    <property type="entry name" value="Aldehyde_DH_dom"/>
</dbReference>
<evidence type="ECO:0000256" key="3">
    <source>
        <dbReference type="PROSITE-ProRule" id="PRU10007"/>
    </source>
</evidence>
<protein>
    <recommendedName>
        <fullName evidence="5">Aldehyde dehydrogenase domain-containing protein</fullName>
    </recommendedName>
</protein>
<accession>A0A8H3BWU1</accession>
<dbReference type="Pfam" id="PF00171">
    <property type="entry name" value="Aldedh"/>
    <property type="match status" value="2"/>
</dbReference>